<dbReference type="InterPro" id="IPR001789">
    <property type="entry name" value="Sig_transdc_resp-reg_receiver"/>
</dbReference>
<dbReference type="InterPro" id="IPR011006">
    <property type="entry name" value="CheY-like_superfamily"/>
</dbReference>
<dbReference type="Pfam" id="PF00072">
    <property type="entry name" value="Response_reg"/>
    <property type="match status" value="1"/>
</dbReference>
<dbReference type="PROSITE" id="PS50110">
    <property type="entry name" value="RESPONSE_REGULATORY"/>
    <property type="match status" value="1"/>
</dbReference>
<dbReference type="PANTHER" id="PTHR44591:SF3">
    <property type="entry name" value="RESPONSE REGULATORY DOMAIN-CONTAINING PROTEIN"/>
    <property type="match status" value="1"/>
</dbReference>
<organism evidence="8 9">
    <name type="scientific">Aliiruegeria lutimaris</name>
    <dbReference type="NCBI Taxonomy" id="571298"/>
    <lineage>
        <taxon>Bacteria</taxon>
        <taxon>Pseudomonadati</taxon>
        <taxon>Pseudomonadota</taxon>
        <taxon>Alphaproteobacteria</taxon>
        <taxon>Rhodobacterales</taxon>
        <taxon>Roseobacteraceae</taxon>
        <taxon>Aliiruegeria</taxon>
    </lineage>
</organism>
<keyword evidence="2" id="KW-0902">Two-component regulatory system</keyword>
<dbReference type="GO" id="GO:0000160">
    <property type="term" value="P:phosphorelay signal transduction system"/>
    <property type="evidence" value="ECO:0007669"/>
    <property type="project" value="UniProtKB-KW"/>
</dbReference>
<evidence type="ECO:0000259" key="7">
    <source>
        <dbReference type="PROSITE" id="PS50110"/>
    </source>
</evidence>
<evidence type="ECO:0000256" key="1">
    <source>
        <dbReference type="ARBA" id="ARBA00022553"/>
    </source>
</evidence>
<dbReference type="GO" id="GO:0003677">
    <property type="term" value="F:DNA binding"/>
    <property type="evidence" value="ECO:0007669"/>
    <property type="project" value="UniProtKB-KW"/>
</dbReference>
<evidence type="ECO:0000256" key="4">
    <source>
        <dbReference type="ARBA" id="ARBA00023125"/>
    </source>
</evidence>
<keyword evidence="4" id="KW-0238">DNA-binding</keyword>
<evidence type="ECO:0000256" key="2">
    <source>
        <dbReference type="ARBA" id="ARBA00023012"/>
    </source>
</evidence>
<dbReference type="Gene3D" id="3.40.50.2300">
    <property type="match status" value="1"/>
</dbReference>
<evidence type="ECO:0000256" key="3">
    <source>
        <dbReference type="ARBA" id="ARBA00023015"/>
    </source>
</evidence>
<dbReference type="RefSeq" id="WP_093152594.1">
    <property type="nucleotide sequence ID" value="NZ_FNEK01000011.1"/>
</dbReference>
<sequence>MTGTDHPARILIVEDEDNIALALSHVLGREGWTVERVADGDAGLAAVRDLHPDLVLLDVMLPGMTGYEVCQAVRLEPELAEVKILMMTARGNAMERRKGLALGADGFIAKPFDLSDLLEQARALLSGPAEPSNA</sequence>
<dbReference type="PANTHER" id="PTHR44591">
    <property type="entry name" value="STRESS RESPONSE REGULATOR PROTEIN 1"/>
    <property type="match status" value="1"/>
</dbReference>
<keyword evidence="5" id="KW-0804">Transcription</keyword>
<feature type="domain" description="Response regulatory" evidence="7">
    <location>
        <begin position="9"/>
        <end position="125"/>
    </location>
</feature>
<dbReference type="Proteomes" id="UP000199382">
    <property type="component" value="Unassembled WGS sequence"/>
</dbReference>
<name>A0A1G8QP49_9RHOB</name>
<evidence type="ECO:0000256" key="6">
    <source>
        <dbReference type="PROSITE-ProRule" id="PRU00169"/>
    </source>
</evidence>
<accession>A0A1G8QP49</accession>
<keyword evidence="1 6" id="KW-0597">Phosphoprotein</keyword>
<gene>
    <name evidence="8" type="ORF">SAMN04488026_101144</name>
</gene>
<dbReference type="FunFam" id="3.40.50.2300:FF:000001">
    <property type="entry name" value="DNA-binding response regulator PhoB"/>
    <property type="match status" value="1"/>
</dbReference>
<feature type="modified residue" description="4-aspartylphosphate" evidence="6">
    <location>
        <position position="58"/>
    </location>
</feature>
<dbReference type="SUPFAM" id="SSF52172">
    <property type="entry name" value="CheY-like"/>
    <property type="match status" value="1"/>
</dbReference>
<reference evidence="8 9" key="1">
    <citation type="submission" date="2016-10" db="EMBL/GenBank/DDBJ databases">
        <authorList>
            <person name="de Groot N.N."/>
        </authorList>
    </citation>
    <scope>NUCLEOTIDE SEQUENCE [LARGE SCALE GENOMIC DNA]</scope>
    <source>
        <strain evidence="8 9">DSM 25294</strain>
    </source>
</reference>
<keyword evidence="3" id="KW-0805">Transcription regulation</keyword>
<dbReference type="InterPro" id="IPR050595">
    <property type="entry name" value="Bact_response_regulator"/>
</dbReference>
<dbReference type="EMBL" id="FNEK01000011">
    <property type="protein sequence ID" value="SDJ05880.1"/>
    <property type="molecule type" value="Genomic_DNA"/>
</dbReference>
<protein>
    <submittedName>
        <fullName evidence="8">Response regulator receiver protein</fullName>
    </submittedName>
</protein>
<evidence type="ECO:0000313" key="9">
    <source>
        <dbReference type="Proteomes" id="UP000199382"/>
    </source>
</evidence>
<proteinExistence type="predicted"/>
<dbReference type="SMART" id="SM00448">
    <property type="entry name" value="REC"/>
    <property type="match status" value="1"/>
</dbReference>
<evidence type="ECO:0000256" key="5">
    <source>
        <dbReference type="ARBA" id="ARBA00023163"/>
    </source>
</evidence>
<dbReference type="OrthoDB" id="9801602at2"/>
<dbReference type="STRING" id="571298.SAMN04488026_101144"/>
<dbReference type="AlphaFoldDB" id="A0A1G8QP49"/>
<dbReference type="CDD" id="cd17574">
    <property type="entry name" value="REC_OmpR"/>
    <property type="match status" value="1"/>
</dbReference>
<keyword evidence="9" id="KW-1185">Reference proteome</keyword>
<evidence type="ECO:0000313" key="8">
    <source>
        <dbReference type="EMBL" id="SDJ05880.1"/>
    </source>
</evidence>